<gene>
    <name evidence="8" type="ORF">SAMN04488543_1837</name>
</gene>
<dbReference type="GO" id="GO:0016020">
    <property type="term" value="C:membrane"/>
    <property type="evidence" value="ECO:0007669"/>
    <property type="project" value="UniProtKB-SubCell"/>
</dbReference>
<organism evidence="8 9">
    <name type="scientific">Friedmanniella luteola</name>
    <dbReference type="NCBI Taxonomy" id="546871"/>
    <lineage>
        <taxon>Bacteria</taxon>
        <taxon>Bacillati</taxon>
        <taxon>Actinomycetota</taxon>
        <taxon>Actinomycetes</taxon>
        <taxon>Propionibacteriales</taxon>
        <taxon>Nocardioidaceae</taxon>
        <taxon>Friedmanniella</taxon>
    </lineage>
</organism>
<dbReference type="OrthoDB" id="5405318at2"/>
<keyword evidence="5 7" id="KW-1133">Transmembrane helix</keyword>
<comment type="subcellular location">
    <subcellularLocation>
        <location evidence="1">Membrane</location>
        <topology evidence="1">Multi-pass membrane protein</topology>
    </subcellularLocation>
</comment>
<reference evidence="8 9" key="1">
    <citation type="submission" date="2016-10" db="EMBL/GenBank/DDBJ databases">
        <authorList>
            <person name="de Groot N.N."/>
        </authorList>
    </citation>
    <scope>NUCLEOTIDE SEQUENCE [LARGE SCALE GENOMIC DNA]</scope>
    <source>
        <strain evidence="8 9">DSM 21741</strain>
    </source>
</reference>
<dbReference type="PANTHER" id="PTHR36838">
    <property type="entry name" value="AUXIN EFFLUX CARRIER FAMILY PROTEIN"/>
    <property type="match status" value="1"/>
</dbReference>
<dbReference type="GO" id="GO:0055085">
    <property type="term" value="P:transmembrane transport"/>
    <property type="evidence" value="ECO:0007669"/>
    <property type="project" value="InterPro"/>
</dbReference>
<feature type="transmembrane region" description="Helical" evidence="7">
    <location>
        <begin position="34"/>
        <end position="53"/>
    </location>
</feature>
<dbReference type="AlphaFoldDB" id="A0A1H1SNY0"/>
<dbReference type="InterPro" id="IPR004776">
    <property type="entry name" value="Mem_transp_PIN-like"/>
</dbReference>
<evidence type="ECO:0000256" key="4">
    <source>
        <dbReference type="ARBA" id="ARBA00022692"/>
    </source>
</evidence>
<feature type="transmembrane region" description="Helical" evidence="7">
    <location>
        <begin position="65"/>
        <end position="87"/>
    </location>
</feature>
<evidence type="ECO:0000256" key="3">
    <source>
        <dbReference type="ARBA" id="ARBA00022475"/>
    </source>
</evidence>
<feature type="transmembrane region" description="Helical" evidence="7">
    <location>
        <begin position="124"/>
        <end position="151"/>
    </location>
</feature>
<evidence type="ECO:0000313" key="9">
    <source>
        <dbReference type="Proteomes" id="UP000199092"/>
    </source>
</evidence>
<keyword evidence="9" id="KW-1185">Reference proteome</keyword>
<feature type="transmembrane region" description="Helical" evidence="7">
    <location>
        <begin position="231"/>
        <end position="249"/>
    </location>
</feature>
<dbReference type="STRING" id="546871.SAMN04488543_1837"/>
<feature type="transmembrane region" description="Helical" evidence="7">
    <location>
        <begin position="172"/>
        <end position="193"/>
    </location>
</feature>
<protein>
    <recommendedName>
        <fullName evidence="10">AEC family transporter</fullName>
    </recommendedName>
</protein>
<accession>A0A1H1SNY0</accession>
<feature type="transmembrane region" description="Helical" evidence="7">
    <location>
        <begin position="261"/>
        <end position="281"/>
    </location>
</feature>
<keyword evidence="3" id="KW-1003">Cell membrane</keyword>
<evidence type="ECO:0000256" key="7">
    <source>
        <dbReference type="SAM" id="Phobius"/>
    </source>
</evidence>
<dbReference type="Pfam" id="PF03547">
    <property type="entry name" value="Mem_trans"/>
    <property type="match status" value="2"/>
</dbReference>
<evidence type="ECO:0000313" key="8">
    <source>
        <dbReference type="EMBL" id="SDS49436.1"/>
    </source>
</evidence>
<feature type="transmembrane region" description="Helical" evidence="7">
    <location>
        <begin position="199"/>
        <end position="219"/>
    </location>
</feature>
<keyword evidence="6 7" id="KW-0472">Membrane</keyword>
<feature type="transmembrane region" description="Helical" evidence="7">
    <location>
        <begin position="6"/>
        <end position="22"/>
    </location>
</feature>
<dbReference type="EMBL" id="LT629749">
    <property type="protein sequence ID" value="SDS49436.1"/>
    <property type="molecule type" value="Genomic_DNA"/>
</dbReference>
<dbReference type="Proteomes" id="UP000199092">
    <property type="component" value="Chromosome I"/>
</dbReference>
<proteinExistence type="predicted"/>
<dbReference type="RefSeq" id="WP_091412253.1">
    <property type="nucleotide sequence ID" value="NZ_LT629749.1"/>
</dbReference>
<dbReference type="PANTHER" id="PTHR36838:SF1">
    <property type="entry name" value="SLR1864 PROTEIN"/>
    <property type="match status" value="1"/>
</dbReference>
<evidence type="ECO:0000256" key="5">
    <source>
        <dbReference type="ARBA" id="ARBA00022989"/>
    </source>
</evidence>
<feature type="transmembrane region" description="Helical" evidence="7">
    <location>
        <begin position="293"/>
        <end position="312"/>
    </location>
</feature>
<evidence type="ECO:0000256" key="6">
    <source>
        <dbReference type="ARBA" id="ARBA00023136"/>
    </source>
</evidence>
<name>A0A1H1SNY0_9ACTN</name>
<evidence type="ECO:0000256" key="1">
    <source>
        <dbReference type="ARBA" id="ARBA00004141"/>
    </source>
</evidence>
<feature type="transmembrane region" description="Helical" evidence="7">
    <location>
        <begin position="94"/>
        <end position="118"/>
    </location>
</feature>
<keyword evidence="2" id="KW-0813">Transport</keyword>
<sequence length="322" mass="33227">MQDVLAGFATIAVVIAVGFLLAHTRVLDVDSQGMLARLAFYVASPALMVTVLGRTDVSQLFSANLVASLGGVLVTATVAVLLARLVWRRTASDTVIATFSASYVNAGNLGLPIAAYVLGDVSLIAPMLLAQLMVLQPLGLAVLDSTVHVAVPGQTRGRRLLGRLGQPLRNPLMLGSLAGLLLSVTGLTLPRVVLDPLTLIGGMAVPAMLIAYGISLRLGPRPGAGEPAGQIGTIVALKLLLQPTVAFLLGRFAVGLEGLDLLAVTVVAALPTAQNVFTHAVRYRRAEILARDSIFISTLLSVPVLVVIAGVLGQPPATGGPP</sequence>
<evidence type="ECO:0008006" key="10">
    <source>
        <dbReference type="Google" id="ProtNLM"/>
    </source>
</evidence>
<keyword evidence="4 7" id="KW-0812">Transmembrane</keyword>
<evidence type="ECO:0000256" key="2">
    <source>
        <dbReference type="ARBA" id="ARBA00022448"/>
    </source>
</evidence>